<reference evidence="1 2" key="1">
    <citation type="submission" date="2019-06" db="EMBL/GenBank/DDBJ databases">
        <authorList>
            <person name="Lee I."/>
            <person name="Jang G.I."/>
            <person name="Hwang C.Y."/>
        </authorList>
    </citation>
    <scope>NUCLEOTIDE SEQUENCE [LARGE SCALE GENOMIC DNA]</scope>
    <source>
        <strain evidence="1 2">PAMC 28131</strain>
    </source>
</reference>
<accession>A0A501XDG3</accession>
<comment type="caution">
    <text evidence="1">The sequence shown here is derived from an EMBL/GenBank/DDBJ whole genome shotgun (WGS) entry which is preliminary data.</text>
</comment>
<dbReference type="RefSeq" id="WP_140929379.1">
    <property type="nucleotide sequence ID" value="NZ_VFSU01000034.1"/>
</dbReference>
<evidence type="ECO:0000313" key="1">
    <source>
        <dbReference type="EMBL" id="TPE58526.1"/>
    </source>
</evidence>
<dbReference type="InterPro" id="IPR021251">
    <property type="entry name" value="DUF2793"/>
</dbReference>
<dbReference type="Proteomes" id="UP000319897">
    <property type="component" value="Unassembled WGS sequence"/>
</dbReference>
<gene>
    <name evidence="1" type="ORF">FJQ54_15785</name>
</gene>
<evidence type="ECO:0000313" key="2">
    <source>
        <dbReference type="Proteomes" id="UP000319897"/>
    </source>
</evidence>
<dbReference type="Pfam" id="PF10983">
    <property type="entry name" value="DUF2793"/>
    <property type="match status" value="1"/>
</dbReference>
<sequence length="154" mass="16320">MVELTARHRMPLLVAGQGQKDITHNEALLQVDALLSPVAERADLIEPPLTPVFGQCWLLPAAPLAAWAGEAGRLAVWTEGGWRFFDLPVGTAVYVKSTGKLMRRYAGGWADEHWAGVVGASVPSPSGGSVIDGQARSAINQLTQRLVAVGLLAS</sequence>
<dbReference type="AlphaFoldDB" id="A0A501XDG3"/>
<organism evidence="1 2">
    <name type="scientific">Sandaracinobacter neustonicus</name>
    <dbReference type="NCBI Taxonomy" id="1715348"/>
    <lineage>
        <taxon>Bacteria</taxon>
        <taxon>Pseudomonadati</taxon>
        <taxon>Pseudomonadota</taxon>
        <taxon>Alphaproteobacteria</taxon>
        <taxon>Sphingomonadales</taxon>
        <taxon>Sphingosinicellaceae</taxon>
        <taxon>Sandaracinobacter</taxon>
    </lineage>
</organism>
<dbReference type="EMBL" id="VFSU01000034">
    <property type="protein sequence ID" value="TPE58526.1"/>
    <property type="molecule type" value="Genomic_DNA"/>
</dbReference>
<keyword evidence="2" id="KW-1185">Reference proteome</keyword>
<dbReference type="OrthoDB" id="564699at2"/>
<name>A0A501XDG3_9SPHN</name>
<protein>
    <submittedName>
        <fullName evidence="1">DUF2793 domain-containing protein</fullName>
    </submittedName>
</protein>
<proteinExistence type="predicted"/>